<dbReference type="Pfam" id="PF13181">
    <property type="entry name" value="TPR_8"/>
    <property type="match status" value="1"/>
</dbReference>
<dbReference type="EMBL" id="JBBCAQ010000033">
    <property type="protein sequence ID" value="KAK7582514.1"/>
    <property type="molecule type" value="Genomic_DNA"/>
</dbReference>
<evidence type="ECO:0000256" key="2">
    <source>
        <dbReference type="SAM" id="MobiDB-lite"/>
    </source>
</evidence>
<organism evidence="3 4">
    <name type="scientific">Parthenolecanium corni</name>
    <dbReference type="NCBI Taxonomy" id="536013"/>
    <lineage>
        <taxon>Eukaryota</taxon>
        <taxon>Metazoa</taxon>
        <taxon>Ecdysozoa</taxon>
        <taxon>Arthropoda</taxon>
        <taxon>Hexapoda</taxon>
        <taxon>Insecta</taxon>
        <taxon>Pterygota</taxon>
        <taxon>Neoptera</taxon>
        <taxon>Paraneoptera</taxon>
        <taxon>Hemiptera</taxon>
        <taxon>Sternorrhyncha</taxon>
        <taxon>Coccoidea</taxon>
        <taxon>Coccidae</taxon>
        <taxon>Parthenolecanium</taxon>
    </lineage>
</organism>
<sequence>MASSRSNEEIIENLTKDLRSSHLNEANVVGSHSTESHDDIQSDVHDTASGTDSCASESSKSHIDSEKVDDAEFIDEDSLKDRDTLLTEEQIDEFRSKALEEKANGNEQFKNRLYLESVISYSNGLKICPLTFTNDRSVLYANRAASKHKLDRKESAIQDCSKAIDLNSNYLKAYLRRATLYEETDKLDEALADYKKILELDPKNKEALAASVRLPDQINEKNEKLKAEMMGKLKDLGNLVLRPFGLSTNNFKMAQDPNSGGYSINFVQNP</sequence>
<keyword evidence="1" id="KW-0802">TPR repeat</keyword>
<dbReference type="InterPro" id="IPR011990">
    <property type="entry name" value="TPR-like_helical_dom_sf"/>
</dbReference>
<dbReference type="Pfam" id="PF00515">
    <property type="entry name" value="TPR_1"/>
    <property type="match status" value="1"/>
</dbReference>
<feature type="compositionally biased region" description="Polar residues" evidence="2">
    <location>
        <begin position="48"/>
        <end position="58"/>
    </location>
</feature>
<feature type="repeat" description="TPR" evidence="1">
    <location>
        <begin position="171"/>
        <end position="204"/>
    </location>
</feature>
<dbReference type="InterPro" id="IPR019734">
    <property type="entry name" value="TPR_rpt"/>
</dbReference>
<protein>
    <recommendedName>
        <fullName evidence="5">Tetratricopeptide repeat protein 1</fullName>
    </recommendedName>
</protein>
<reference evidence="3 4" key="1">
    <citation type="submission" date="2024-03" db="EMBL/GenBank/DDBJ databases">
        <title>Adaptation during the transition from Ophiocordyceps entomopathogen to insect associate is accompanied by gene loss and intensified selection.</title>
        <authorList>
            <person name="Ward C.M."/>
            <person name="Onetto C.A."/>
            <person name="Borneman A.R."/>
        </authorList>
    </citation>
    <scope>NUCLEOTIDE SEQUENCE [LARGE SCALE GENOMIC DNA]</scope>
    <source>
        <strain evidence="3">AWRI1</strain>
        <tissue evidence="3">Single Adult Female</tissue>
    </source>
</reference>
<accession>A0AAN9TDL4</accession>
<proteinExistence type="predicted"/>
<gene>
    <name evidence="3" type="ORF">V9T40_013959</name>
</gene>
<evidence type="ECO:0000256" key="1">
    <source>
        <dbReference type="PROSITE-ProRule" id="PRU00339"/>
    </source>
</evidence>
<dbReference type="PROSITE" id="PS50293">
    <property type="entry name" value="TPR_REGION"/>
    <property type="match status" value="1"/>
</dbReference>
<dbReference type="Proteomes" id="UP001367676">
    <property type="component" value="Unassembled WGS sequence"/>
</dbReference>
<feature type="region of interest" description="Disordered" evidence="2">
    <location>
        <begin position="22"/>
        <end position="68"/>
    </location>
</feature>
<dbReference type="SMART" id="SM00028">
    <property type="entry name" value="TPR"/>
    <property type="match status" value="2"/>
</dbReference>
<comment type="caution">
    <text evidence="3">The sequence shown here is derived from an EMBL/GenBank/DDBJ whole genome shotgun (WGS) entry which is preliminary data.</text>
</comment>
<evidence type="ECO:0000313" key="3">
    <source>
        <dbReference type="EMBL" id="KAK7582514.1"/>
    </source>
</evidence>
<dbReference type="Gene3D" id="1.25.40.10">
    <property type="entry name" value="Tetratricopeptide repeat domain"/>
    <property type="match status" value="1"/>
</dbReference>
<dbReference type="PANTHER" id="PTHR46014:SF1">
    <property type="entry name" value="TETRATRICOPEPTIDE REPEAT PROTEIN 1"/>
    <property type="match status" value="1"/>
</dbReference>
<dbReference type="PANTHER" id="PTHR46014">
    <property type="entry name" value="TETRATRICOPEPTIDE REPEAT PROTEIN 1"/>
    <property type="match status" value="1"/>
</dbReference>
<dbReference type="InterPro" id="IPR052769">
    <property type="entry name" value="TPR_domain_protein"/>
</dbReference>
<feature type="compositionally biased region" description="Basic and acidic residues" evidence="2">
    <location>
        <begin position="59"/>
        <end position="68"/>
    </location>
</feature>
<evidence type="ECO:0008006" key="5">
    <source>
        <dbReference type="Google" id="ProtNLM"/>
    </source>
</evidence>
<feature type="compositionally biased region" description="Basic and acidic residues" evidence="2">
    <location>
        <begin position="34"/>
        <end position="46"/>
    </location>
</feature>
<dbReference type="PROSITE" id="PS50005">
    <property type="entry name" value="TPR"/>
    <property type="match status" value="1"/>
</dbReference>
<keyword evidence="4" id="KW-1185">Reference proteome</keyword>
<evidence type="ECO:0000313" key="4">
    <source>
        <dbReference type="Proteomes" id="UP001367676"/>
    </source>
</evidence>
<dbReference type="SUPFAM" id="SSF48452">
    <property type="entry name" value="TPR-like"/>
    <property type="match status" value="1"/>
</dbReference>
<dbReference type="AlphaFoldDB" id="A0AAN9TDL4"/>
<name>A0AAN9TDL4_9HEMI</name>